<reference evidence="3 4" key="1">
    <citation type="journal article" date="2011" name="J. Bacteriol.">
        <title>Complete genome sequence of the cellulose-degrading bacterium Cellulosilyticum lentocellum.</title>
        <authorList>
            <consortium name="US DOE Joint Genome Institute"/>
            <person name="Miller D.A."/>
            <person name="Suen G."/>
            <person name="Bruce D."/>
            <person name="Copeland A."/>
            <person name="Cheng J.F."/>
            <person name="Detter C."/>
            <person name="Goodwin L.A."/>
            <person name="Han C.S."/>
            <person name="Hauser L.J."/>
            <person name="Land M.L."/>
            <person name="Lapidus A."/>
            <person name="Lucas S."/>
            <person name="Meincke L."/>
            <person name="Pitluck S."/>
            <person name="Tapia R."/>
            <person name="Teshima H."/>
            <person name="Woyke T."/>
            <person name="Fox B.G."/>
            <person name="Angert E.R."/>
            <person name="Currie C.R."/>
        </authorList>
    </citation>
    <scope>NUCLEOTIDE SEQUENCE [LARGE SCALE GENOMIC DNA]</scope>
    <source>
        <strain evidence="4">ATCC 49066 / DSM 5427 / NCIMB 11756 / RHM5</strain>
    </source>
</reference>
<dbReference type="NCBIfam" id="TIGR01561">
    <property type="entry name" value="gde_arch"/>
    <property type="match status" value="1"/>
</dbReference>
<dbReference type="KEGG" id="cle:Clole_0444"/>
<dbReference type="InterPro" id="IPR006451">
    <property type="entry name" value="Glycogen_debranch_arc"/>
</dbReference>
<dbReference type="InterPro" id="IPR024742">
    <property type="entry name" value="Glycogen_debranch_N"/>
</dbReference>
<accession>F2JKM5</accession>
<keyword evidence="4" id="KW-1185">Reference proteome</keyword>
<name>F2JKM5_CELLD</name>
<dbReference type="Proteomes" id="UP000008467">
    <property type="component" value="Chromosome"/>
</dbReference>
<dbReference type="eggNOG" id="COG3408">
    <property type="taxonomic scope" value="Bacteria"/>
</dbReference>
<proteinExistence type="predicted"/>
<organism evidence="3 4">
    <name type="scientific">Cellulosilyticum lentocellum (strain ATCC 49066 / DSM 5427 / NCIMB 11756 / RHM5)</name>
    <name type="common">Clostridium lentocellum</name>
    <dbReference type="NCBI Taxonomy" id="642492"/>
    <lineage>
        <taxon>Bacteria</taxon>
        <taxon>Bacillati</taxon>
        <taxon>Bacillota</taxon>
        <taxon>Clostridia</taxon>
        <taxon>Lachnospirales</taxon>
        <taxon>Cellulosilyticaceae</taxon>
        <taxon>Cellulosilyticum</taxon>
    </lineage>
</organism>
<dbReference type="InterPro" id="IPR032790">
    <property type="entry name" value="GDE_C"/>
</dbReference>
<feature type="domain" description="Glycogen debranching enzyme C-terminal" evidence="1">
    <location>
        <begin position="287"/>
        <end position="656"/>
    </location>
</feature>
<evidence type="ECO:0000259" key="2">
    <source>
        <dbReference type="Pfam" id="PF12439"/>
    </source>
</evidence>
<evidence type="ECO:0000313" key="3">
    <source>
        <dbReference type="EMBL" id="ADZ82185.1"/>
    </source>
</evidence>
<dbReference type="SUPFAM" id="SSF48208">
    <property type="entry name" value="Six-hairpin glycosidases"/>
    <property type="match status" value="1"/>
</dbReference>
<evidence type="ECO:0000259" key="1">
    <source>
        <dbReference type="Pfam" id="PF06202"/>
    </source>
</evidence>
<dbReference type="Gene3D" id="1.50.10.10">
    <property type="match status" value="1"/>
</dbReference>
<dbReference type="InterPro" id="IPR012341">
    <property type="entry name" value="6hp_glycosidase-like_sf"/>
</dbReference>
<dbReference type="InterPro" id="IPR008928">
    <property type="entry name" value="6-hairpin_glycosidase_sf"/>
</dbReference>
<dbReference type="PANTHER" id="PTHR10569:SF2">
    <property type="entry name" value="GLYCOGEN DEBRANCHING ENZYME"/>
    <property type="match status" value="1"/>
</dbReference>
<dbReference type="AlphaFoldDB" id="F2JKM5"/>
<dbReference type="Pfam" id="PF06202">
    <property type="entry name" value="GDE_C"/>
    <property type="match status" value="1"/>
</dbReference>
<dbReference type="HOGENOM" id="CLU_026835_0_0_9"/>
<dbReference type="GO" id="GO:0005980">
    <property type="term" value="P:glycogen catabolic process"/>
    <property type="evidence" value="ECO:0007669"/>
    <property type="project" value="InterPro"/>
</dbReference>
<dbReference type="STRING" id="642492.Clole_0444"/>
<dbReference type="RefSeq" id="WP_013655486.1">
    <property type="nucleotide sequence ID" value="NC_015275.1"/>
</dbReference>
<evidence type="ECO:0000313" key="4">
    <source>
        <dbReference type="Proteomes" id="UP000008467"/>
    </source>
</evidence>
<dbReference type="EMBL" id="CP002582">
    <property type="protein sequence ID" value="ADZ82185.1"/>
    <property type="molecule type" value="Genomic_DNA"/>
</dbReference>
<dbReference type="GO" id="GO:0004135">
    <property type="term" value="F:amylo-alpha-1,6-glucosidase activity"/>
    <property type="evidence" value="ECO:0007669"/>
    <property type="project" value="InterPro"/>
</dbReference>
<protein>
    <submittedName>
        <fullName evidence="3">Glycogen debranching enzyme</fullName>
    </submittedName>
</protein>
<gene>
    <name evidence="3" type="ordered locus">Clole_0444</name>
</gene>
<dbReference type="PANTHER" id="PTHR10569">
    <property type="entry name" value="GLYCOGEN DEBRANCHING ENZYME"/>
    <property type="match status" value="1"/>
</dbReference>
<dbReference type="GO" id="GO:0004134">
    <property type="term" value="F:4-alpha-glucanotransferase activity"/>
    <property type="evidence" value="ECO:0007669"/>
    <property type="project" value="InterPro"/>
</dbReference>
<sequence length="678" mass="78049">MRYGKRDWTSYERGIEREWLITNGRSGFAGATMTGANSRKYHGLLIACLTSPEERYMILNKLQEQVICEGESYPLTTTKYQKNIVKGYENQQSFSYDGLPHYRYVINGLVIDKQVALAYGKNTVVIAYDICNNSKEAVLDVSPFLTCRNPGECSKKVNLTFEKGNQENNKTSKALKNEQQFIPQFNKEMLIRLWSTEGDFKDEEQLTEKVFYDVDQTTGDPCTEQLYKPGSYEINIAPYEKKTVYIVCTLEKENINPAKVVKQEKLRISKLRNTFKEERLMAKYLPIAADHFIVQRDSINSKTILAGYPWFLDWGRDTMIAFNGLTLSTGRFDDAKEILKSFVLYEKDGLIPNMFPNNQGKPLYNTVDASLWFVHATYSYLLYSNHEESTAFVEKEIYPYLKKIIKAYKEGTHFSIHMEEDSLIWAGSGLDQVTWMDVRVNDIVVTPRHGKPVEINALWYNALKIMACLEQKFENGQKEGYEELAEKVKISFNKAFWNEADGCLYDVVDEKGGDSSIRPNQIWAVSLPFTMLPKEKEKSVVRKVFEDLYTPYGLRSLTPAHPDYHPTYKGKLFDRDMAYHQGTTWGFPIGAFFTAYCKVNQYSKEALEFVESLVSDQEVDLENQCLGTIAEIFDGDSPHFARGCYAQAWSVGELLRVYYEDLLGGRIKLEEAHKKMFC</sequence>
<dbReference type="InterPro" id="IPR010401">
    <property type="entry name" value="AGL/Gdb1"/>
</dbReference>
<dbReference type="Pfam" id="PF12439">
    <property type="entry name" value="GDE_N"/>
    <property type="match status" value="1"/>
</dbReference>
<dbReference type="FunFam" id="1.50.10.10:FF:000073">
    <property type="entry name" value="Glycogen debranching enzyme, hypothetical (TreX-like)"/>
    <property type="match status" value="1"/>
</dbReference>
<feature type="domain" description="Glycogen debranching enzyme bacterial and archaeal type N-terminal" evidence="2">
    <location>
        <begin position="17"/>
        <end position="242"/>
    </location>
</feature>